<evidence type="ECO:0000256" key="1">
    <source>
        <dbReference type="ARBA" id="ARBA00004613"/>
    </source>
</evidence>
<keyword evidence="3" id="KW-0964">Secreted</keyword>
<name>A0AAU9TD69_EUPED</name>
<reference evidence="6" key="1">
    <citation type="submission" date="2022-03" db="EMBL/GenBank/DDBJ databases">
        <authorList>
            <person name="Tunstrom K."/>
        </authorList>
    </citation>
    <scope>NUCLEOTIDE SEQUENCE</scope>
</reference>
<comment type="similarity">
    <text evidence="2">Belongs to the major royal jelly protein family.</text>
</comment>
<proteinExistence type="inferred from homology"/>
<evidence type="ECO:0000256" key="4">
    <source>
        <dbReference type="ARBA" id="ARBA00022729"/>
    </source>
</evidence>
<comment type="caution">
    <text evidence="6">The sequence shown here is derived from an EMBL/GenBank/DDBJ whole genome shotgun (WGS) entry which is preliminary data.</text>
</comment>
<dbReference type="AlphaFoldDB" id="A0AAU9TD69"/>
<organism evidence="6 7">
    <name type="scientific">Euphydryas editha</name>
    <name type="common">Edith's checkerspot</name>
    <dbReference type="NCBI Taxonomy" id="104508"/>
    <lineage>
        <taxon>Eukaryota</taxon>
        <taxon>Metazoa</taxon>
        <taxon>Ecdysozoa</taxon>
        <taxon>Arthropoda</taxon>
        <taxon>Hexapoda</taxon>
        <taxon>Insecta</taxon>
        <taxon>Pterygota</taxon>
        <taxon>Neoptera</taxon>
        <taxon>Endopterygota</taxon>
        <taxon>Lepidoptera</taxon>
        <taxon>Glossata</taxon>
        <taxon>Ditrysia</taxon>
        <taxon>Papilionoidea</taxon>
        <taxon>Nymphalidae</taxon>
        <taxon>Nymphalinae</taxon>
        <taxon>Euphydryas</taxon>
    </lineage>
</organism>
<evidence type="ECO:0000256" key="2">
    <source>
        <dbReference type="ARBA" id="ARBA00009127"/>
    </source>
</evidence>
<dbReference type="EMBL" id="CAKOGL010000001">
    <property type="protein sequence ID" value="CAH2083646.1"/>
    <property type="molecule type" value="Genomic_DNA"/>
</dbReference>
<comment type="subcellular location">
    <subcellularLocation>
        <location evidence="1">Secreted</location>
    </subcellularLocation>
</comment>
<protein>
    <recommendedName>
        <fullName evidence="8">Yellow-f4</fullName>
    </recommendedName>
</protein>
<dbReference type="Pfam" id="PF03022">
    <property type="entry name" value="MRJP"/>
    <property type="match status" value="1"/>
</dbReference>
<keyword evidence="7" id="KW-1185">Reference proteome</keyword>
<evidence type="ECO:0000256" key="5">
    <source>
        <dbReference type="SAM" id="SignalP"/>
    </source>
</evidence>
<dbReference type="InterPro" id="IPR017996">
    <property type="entry name" value="MRJP/yellow-related"/>
</dbReference>
<keyword evidence="4 5" id="KW-0732">Signal</keyword>
<feature type="signal peptide" evidence="5">
    <location>
        <begin position="1"/>
        <end position="20"/>
    </location>
</feature>
<dbReference type="InterPro" id="IPR011042">
    <property type="entry name" value="6-blade_b-propeller_TolB-like"/>
</dbReference>
<evidence type="ECO:0000313" key="7">
    <source>
        <dbReference type="Proteomes" id="UP001153954"/>
    </source>
</evidence>
<accession>A0AAU9TD69</accession>
<gene>
    <name evidence="6" type="ORF">EEDITHA_LOCUS293</name>
</gene>
<evidence type="ECO:0000256" key="3">
    <source>
        <dbReference type="ARBA" id="ARBA00022525"/>
    </source>
</evidence>
<dbReference type="Gene3D" id="2.120.10.30">
    <property type="entry name" value="TolB, C-terminal domain"/>
    <property type="match status" value="1"/>
</dbReference>
<sequence>MININIIILLFSLFYNEIKSFPNENISEVFAWKQINYDFDGVLYYQNSDAKKIPNGVHFDQDLNDSEKFFIQYNNVPVGFEVYGKRVFVTVPRRRYGIPSTLNYVDTKSKSPALKPYPNSQGLISVYRPRIDVCDRLWVIDTGLLEVPGNRTQVQKPAIVVYDLKTDKQILRYELKDTDLVNERTPGGLTSITVDVTRNNCDDAYAYINDLATVGMVVFSLKSKNSWRLSHPSFAYDEEFLNFTVAGYTINWKDSLFSIALSEPDREGHRTAYYHPLVSPLEFSVNTKYLKSGKPIDRYLKLVGTKGANTQSGSHDYHEDLKTMYYANVAQDAILCWQVENKMAPENVGIAVQDHKRLVYISDLKVIGDDVWVLVNKMPVFVFSVLNVNDYNFFIHK</sequence>
<feature type="chain" id="PRO_5043538347" description="Yellow-f4" evidence="5">
    <location>
        <begin position="21"/>
        <end position="397"/>
    </location>
</feature>
<evidence type="ECO:0008006" key="8">
    <source>
        <dbReference type="Google" id="ProtNLM"/>
    </source>
</evidence>
<dbReference type="Proteomes" id="UP001153954">
    <property type="component" value="Unassembled WGS sequence"/>
</dbReference>
<dbReference type="GO" id="GO:0005576">
    <property type="term" value="C:extracellular region"/>
    <property type="evidence" value="ECO:0007669"/>
    <property type="project" value="UniProtKB-SubCell"/>
</dbReference>
<dbReference type="PANTHER" id="PTHR10009">
    <property type="entry name" value="PROTEIN YELLOW-RELATED"/>
    <property type="match status" value="1"/>
</dbReference>
<evidence type="ECO:0000313" key="6">
    <source>
        <dbReference type="EMBL" id="CAH2083646.1"/>
    </source>
</evidence>
<dbReference type="PANTHER" id="PTHR10009:SF10">
    <property type="entry name" value="L-DOPACHROME TAUTOMERASE YELLOW-F-RELATED"/>
    <property type="match status" value="1"/>
</dbReference>